<feature type="transmembrane region" description="Helical" evidence="2">
    <location>
        <begin position="52"/>
        <end position="77"/>
    </location>
</feature>
<dbReference type="InterPro" id="IPR053220">
    <property type="entry name" value="Nematode_rcpt-like_serp_H"/>
</dbReference>
<dbReference type="PANTHER" id="PTHR22941">
    <property type="entry name" value="SERPENTINE RECEPTOR"/>
    <property type="match status" value="1"/>
</dbReference>
<dbReference type="PANTHER" id="PTHR22941:SF18">
    <property type="entry name" value="SERPENTINE RECEPTOR, CLASS H"/>
    <property type="match status" value="1"/>
</dbReference>
<feature type="transmembrane region" description="Helical" evidence="2">
    <location>
        <begin position="16"/>
        <end position="40"/>
    </location>
</feature>
<dbReference type="HOGENOM" id="CLU_042960_1_1_1"/>
<proteinExistence type="predicted"/>
<dbReference type="EMBL" id="GL379886">
    <property type="protein sequence ID" value="EGT31466.1"/>
    <property type="molecule type" value="Genomic_DNA"/>
</dbReference>
<feature type="transmembrane region" description="Helical" evidence="2">
    <location>
        <begin position="240"/>
        <end position="266"/>
    </location>
</feature>
<keyword evidence="2" id="KW-0472">Membrane</keyword>
<feature type="transmembrane region" description="Helical" evidence="2">
    <location>
        <begin position="199"/>
        <end position="220"/>
    </location>
</feature>
<sequence length="336" mass="38151">MSNCTGLSNYWSSPDFMALAFHVLTIIEVPTHIFVGYVIVFKTPARMGNVKWYMFHVHFWSAILDISFTFLVTPYFIFPATAGYSLGVFIWLGLDPVYQVTVLVVEIGLTIISIIVLFENRYTFLASERGVFWKRFRKIFIGCLYVVAWTYFIPFIFQVPDPSIAVPIVLKQLPTLRCFYTGPIFVFTLDSTVVARVTMLKLIIEFSYLGILVHLTFRSLIKQTKNAVLSKNTLALQKKFFISIIIQTAIPFAIIILPIAYCGYMMATESYNQMFNNFAFIIISSHGLISTIAILLIHKPYRTALFGKCQRARSNQITASDSNATQPNLSARGGRV</sequence>
<dbReference type="OMA" id="IHEPYRT"/>
<dbReference type="AlphaFoldDB" id="G0NHL2"/>
<dbReference type="Proteomes" id="UP000008068">
    <property type="component" value="Unassembled WGS sequence"/>
</dbReference>
<dbReference type="FunCoup" id="G0NHL2">
    <property type="interactions" value="11"/>
</dbReference>
<evidence type="ECO:0000256" key="2">
    <source>
        <dbReference type="SAM" id="Phobius"/>
    </source>
</evidence>
<reference evidence="4" key="1">
    <citation type="submission" date="2011-07" db="EMBL/GenBank/DDBJ databases">
        <authorList>
            <consortium name="Caenorhabditis brenneri Sequencing and Analysis Consortium"/>
            <person name="Wilson R.K."/>
        </authorList>
    </citation>
    <scope>NUCLEOTIDE SEQUENCE [LARGE SCALE GENOMIC DNA]</scope>
    <source>
        <strain evidence="4">PB2801</strain>
    </source>
</reference>
<dbReference type="OrthoDB" id="5837824at2759"/>
<dbReference type="InterPro" id="IPR019422">
    <property type="entry name" value="7TM_GPCR_serpentine_rcpt_Srh"/>
</dbReference>
<evidence type="ECO:0000313" key="3">
    <source>
        <dbReference type="EMBL" id="EGT31466.1"/>
    </source>
</evidence>
<feature type="region of interest" description="Disordered" evidence="1">
    <location>
        <begin position="317"/>
        <end position="336"/>
    </location>
</feature>
<dbReference type="eggNOG" id="ENOG502TFQC">
    <property type="taxonomic scope" value="Eukaryota"/>
</dbReference>
<name>G0NHL2_CAEBE</name>
<feature type="transmembrane region" description="Helical" evidence="2">
    <location>
        <begin position="278"/>
        <end position="298"/>
    </location>
</feature>
<keyword evidence="2" id="KW-1133">Transmembrane helix</keyword>
<feature type="compositionally biased region" description="Polar residues" evidence="1">
    <location>
        <begin position="317"/>
        <end position="329"/>
    </location>
</feature>
<evidence type="ECO:0000313" key="4">
    <source>
        <dbReference type="Proteomes" id="UP000008068"/>
    </source>
</evidence>
<protein>
    <submittedName>
        <fullName evidence="3">CBN-SRH-211 protein</fullName>
    </submittedName>
</protein>
<organism evidence="4">
    <name type="scientific">Caenorhabditis brenneri</name>
    <name type="common">Nematode worm</name>
    <dbReference type="NCBI Taxonomy" id="135651"/>
    <lineage>
        <taxon>Eukaryota</taxon>
        <taxon>Metazoa</taxon>
        <taxon>Ecdysozoa</taxon>
        <taxon>Nematoda</taxon>
        <taxon>Chromadorea</taxon>
        <taxon>Rhabditida</taxon>
        <taxon>Rhabditina</taxon>
        <taxon>Rhabditomorpha</taxon>
        <taxon>Rhabditoidea</taxon>
        <taxon>Rhabditidae</taxon>
        <taxon>Peloderinae</taxon>
        <taxon>Caenorhabditis</taxon>
    </lineage>
</organism>
<accession>G0NHL2</accession>
<feature type="transmembrane region" description="Helical" evidence="2">
    <location>
        <begin position="97"/>
        <end position="118"/>
    </location>
</feature>
<keyword evidence="4" id="KW-1185">Reference proteome</keyword>
<dbReference type="InParanoid" id="G0NHL2"/>
<dbReference type="Pfam" id="PF10318">
    <property type="entry name" value="7TM_GPCR_Srh"/>
    <property type="match status" value="1"/>
</dbReference>
<gene>
    <name evidence="3" type="primary">Cbn-srh-211</name>
    <name evidence="3" type="ORF">CAEBREN_24804</name>
</gene>
<keyword evidence="2" id="KW-0812">Transmembrane</keyword>
<feature type="transmembrane region" description="Helical" evidence="2">
    <location>
        <begin position="139"/>
        <end position="157"/>
    </location>
</feature>
<evidence type="ECO:0000256" key="1">
    <source>
        <dbReference type="SAM" id="MobiDB-lite"/>
    </source>
</evidence>